<dbReference type="STRING" id="46731.A0A3M6USC5"/>
<evidence type="ECO:0000256" key="1">
    <source>
        <dbReference type="ARBA" id="ARBA00004123"/>
    </source>
</evidence>
<dbReference type="PANTHER" id="PTHR24329">
    <property type="entry name" value="HOMEOBOX PROTEIN ARISTALESS"/>
    <property type="match status" value="1"/>
</dbReference>
<dbReference type="PROSITE" id="PS50803">
    <property type="entry name" value="OAR"/>
    <property type="match status" value="1"/>
</dbReference>
<dbReference type="EMBL" id="RCHS01000839">
    <property type="protein sequence ID" value="RMX56474.1"/>
    <property type="molecule type" value="Genomic_DNA"/>
</dbReference>
<feature type="compositionally biased region" description="Basic and acidic residues" evidence="8">
    <location>
        <begin position="19"/>
        <end position="53"/>
    </location>
</feature>
<proteinExistence type="predicted"/>
<dbReference type="InterPro" id="IPR009057">
    <property type="entry name" value="Homeodomain-like_sf"/>
</dbReference>
<keyword evidence="12" id="KW-1185">Reference proteome</keyword>
<evidence type="ECO:0000313" key="12">
    <source>
        <dbReference type="Proteomes" id="UP000275408"/>
    </source>
</evidence>
<dbReference type="PROSITE" id="PS00027">
    <property type="entry name" value="HOMEOBOX_1"/>
    <property type="match status" value="1"/>
</dbReference>
<dbReference type="FunFam" id="1.10.10.60:FF:000102">
    <property type="entry name" value="Aristaless related homeobox"/>
    <property type="match status" value="1"/>
</dbReference>
<feature type="compositionally biased region" description="Basic and acidic residues" evidence="8">
    <location>
        <begin position="61"/>
        <end position="77"/>
    </location>
</feature>
<comment type="subcellular location">
    <subcellularLocation>
        <location evidence="1 6 7">Nucleus</location>
    </subcellularLocation>
</comment>
<dbReference type="InterPro" id="IPR001356">
    <property type="entry name" value="HD"/>
</dbReference>
<dbReference type="PROSITE" id="PS50071">
    <property type="entry name" value="HOMEOBOX_2"/>
    <property type="match status" value="1"/>
</dbReference>
<sequence>MSTKAIPSSYTIDGLLGLNRDDEHKHRTKLERVFDEAVDRKLGHSTEERKQENDAEANSADQKHDDTKSGDELKVKSDDEEDQESNCSPGKLRKQRRYRTTFTSYQLEELERAFSKTHYPDVFTREALAIKIDLTEARVQVWFQNRRAKWRKREKAQGVRLHAPLGLGNPLVPPPLSAYTSELTAASRNHDQEWDCGFSSAMPPHPPPSFPALRLPLHPAACPQSGSMAHFYSPYYTHHSEYFSAAAILSGGNGSSSLLTATSVPYKSPVFKLSPVVSCGSSPRSVSPVEPDRRTTSIAALRLKAREHAASLSCVSSTE</sequence>
<dbReference type="Pfam" id="PF03826">
    <property type="entry name" value="OAR"/>
    <property type="match status" value="1"/>
</dbReference>
<evidence type="ECO:0000256" key="2">
    <source>
        <dbReference type="ARBA" id="ARBA00022473"/>
    </source>
</evidence>
<dbReference type="Pfam" id="PF00046">
    <property type="entry name" value="Homeodomain"/>
    <property type="match status" value="1"/>
</dbReference>
<evidence type="ECO:0000256" key="4">
    <source>
        <dbReference type="ARBA" id="ARBA00023155"/>
    </source>
</evidence>
<dbReference type="Proteomes" id="UP000275408">
    <property type="component" value="Unassembled WGS sequence"/>
</dbReference>
<dbReference type="InterPro" id="IPR050649">
    <property type="entry name" value="Paired_Homeobox_TFs"/>
</dbReference>
<keyword evidence="4 6" id="KW-0371">Homeobox</keyword>
<dbReference type="GO" id="GO:0005634">
    <property type="term" value="C:nucleus"/>
    <property type="evidence" value="ECO:0007669"/>
    <property type="project" value="UniProtKB-SubCell"/>
</dbReference>
<feature type="DNA-binding region" description="Homeobox" evidence="6">
    <location>
        <begin position="95"/>
        <end position="154"/>
    </location>
</feature>
<evidence type="ECO:0008006" key="13">
    <source>
        <dbReference type="Google" id="ProtNLM"/>
    </source>
</evidence>
<reference evidence="11 12" key="1">
    <citation type="journal article" date="2018" name="Sci. Rep.">
        <title>Comparative analysis of the Pocillopora damicornis genome highlights role of immune system in coral evolution.</title>
        <authorList>
            <person name="Cunning R."/>
            <person name="Bay R.A."/>
            <person name="Gillette P."/>
            <person name="Baker A.C."/>
            <person name="Traylor-Knowles N."/>
        </authorList>
    </citation>
    <scope>NUCLEOTIDE SEQUENCE [LARGE SCALE GENOMIC DNA]</scope>
    <source>
        <strain evidence="11">RSMAS</strain>
        <tissue evidence="11">Whole animal</tissue>
    </source>
</reference>
<name>A0A3M6USC5_POCDA</name>
<evidence type="ECO:0000256" key="6">
    <source>
        <dbReference type="PROSITE-ProRule" id="PRU00108"/>
    </source>
</evidence>
<evidence type="ECO:0000256" key="8">
    <source>
        <dbReference type="SAM" id="MobiDB-lite"/>
    </source>
</evidence>
<dbReference type="GO" id="GO:0000981">
    <property type="term" value="F:DNA-binding transcription factor activity, RNA polymerase II-specific"/>
    <property type="evidence" value="ECO:0007669"/>
    <property type="project" value="InterPro"/>
</dbReference>
<dbReference type="PANTHER" id="PTHR24329:SF543">
    <property type="entry name" value="FI01017P-RELATED"/>
    <property type="match status" value="1"/>
</dbReference>
<organism evidence="11 12">
    <name type="scientific">Pocillopora damicornis</name>
    <name type="common">Cauliflower coral</name>
    <name type="synonym">Millepora damicornis</name>
    <dbReference type="NCBI Taxonomy" id="46731"/>
    <lineage>
        <taxon>Eukaryota</taxon>
        <taxon>Metazoa</taxon>
        <taxon>Cnidaria</taxon>
        <taxon>Anthozoa</taxon>
        <taxon>Hexacorallia</taxon>
        <taxon>Scleractinia</taxon>
        <taxon>Astrocoeniina</taxon>
        <taxon>Pocilloporidae</taxon>
        <taxon>Pocillopora</taxon>
    </lineage>
</organism>
<protein>
    <recommendedName>
        <fullName evidence="13">Homeobox domain-containing protein</fullName>
    </recommendedName>
</protein>
<evidence type="ECO:0000256" key="5">
    <source>
        <dbReference type="ARBA" id="ARBA00023242"/>
    </source>
</evidence>
<comment type="caution">
    <text evidence="11">The sequence shown here is derived from an EMBL/GenBank/DDBJ whole genome shotgun (WGS) entry which is preliminary data.</text>
</comment>
<dbReference type="Gene3D" id="1.10.10.60">
    <property type="entry name" value="Homeodomain-like"/>
    <property type="match status" value="1"/>
</dbReference>
<evidence type="ECO:0000313" key="11">
    <source>
        <dbReference type="EMBL" id="RMX56474.1"/>
    </source>
</evidence>
<dbReference type="OrthoDB" id="6159439at2759"/>
<dbReference type="GO" id="GO:0000977">
    <property type="term" value="F:RNA polymerase II transcription regulatory region sequence-specific DNA binding"/>
    <property type="evidence" value="ECO:0007669"/>
    <property type="project" value="TreeGrafter"/>
</dbReference>
<accession>A0A3M6USC5</accession>
<dbReference type="InterPro" id="IPR017970">
    <property type="entry name" value="Homeobox_CS"/>
</dbReference>
<dbReference type="SMART" id="SM00389">
    <property type="entry name" value="HOX"/>
    <property type="match status" value="1"/>
</dbReference>
<feature type="region of interest" description="Disordered" evidence="8">
    <location>
        <begin position="1"/>
        <end position="95"/>
    </location>
</feature>
<keyword evidence="2" id="KW-0217">Developmental protein</keyword>
<keyword evidence="3 6" id="KW-0238">DNA-binding</keyword>
<evidence type="ECO:0000256" key="7">
    <source>
        <dbReference type="RuleBase" id="RU000682"/>
    </source>
</evidence>
<keyword evidence="5 6" id="KW-0539">Nucleus</keyword>
<dbReference type="InterPro" id="IPR003654">
    <property type="entry name" value="OAR_dom"/>
</dbReference>
<feature type="domain" description="OAR" evidence="10">
    <location>
        <begin position="296"/>
        <end position="309"/>
    </location>
</feature>
<dbReference type="CDD" id="cd00086">
    <property type="entry name" value="homeodomain"/>
    <property type="match status" value="1"/>
</dbReference>
<evidence type="ECO:0000256" key="3">
    <source>
        <dbReference type="ARBA" id="ARBA00023125"/>
    </source>
</evidence>
<evidence type="ECO:0000259" key="10">
    <source>
        <dbReference type="PROSITE" id="PS50803"/>
    </source>
</evidence>
<dbReference type="AlphaFoldDB" id="A0A3M6USC5"/>
<dbReference type="SUPFAM" id="SSF46689">
    <property type="entry name" value="Homeodomain-like"/>
    <property type="match status" value="1"/>
</dbReference>
<evidence type="ECO:0000259" key="9">
    <source>
        <dbReference type="PROSITE" id="PS50071"/>
    </source>
</evidence>
<feature type="domain" description="Homeobox" evidence="9">
    <location>
        <begin position="93"/>
        <end position="153"/>
    </location>
</feature>
<feature type="compositionally biased region" description="Polar residues" evidence="8">
    <location>
        <begin position="1"/>
        <end position="11"/>
    </location>
</feature>
<gene>
    <name evidence="11" type="ORF">pdam_00014931</name>
</gene>